<evidence type="ECO:0000259" key="1">
    <source>
        <dbReference type="Pfam" id="PF12867"/>
    </source>
</evidence>
<dbReference type="SUPFAM" id="SSF109854">
    <property type="entry name" value="DinB/YfiT-like putative metalloenzymes"/>
    <property type="match status" value="1"/>
</dbReference>
<dbReference type="Gene3D" id="1.20.120.450">
    <property type="entry name" value="dinb family like domain"/>
    <property type="match status" value="1"/>
</dbReference>
<dbReference type="InterPro" id="IPR034660">
    <property type="entry name" value="DinB/YfiT-like"/>
</dbReference>
<gene>
    <name evidence="2" type="ORF">GK047_09695</name>
</gene>
<accession>A0A6G3ZX53</accession>
<organism evidence="2">
    <name type="scientific">Paenibacillus sp. SYP-B3998</name>
    <dbReference type="NCBI Taxonomy" id="2678564"/>
    <lineage>
        <taxon>Bacteria</taxon>
        <taxon>Bacillati</taxon>
        <taxon>Bacillota</taxon>
        <taxon>Bacilli</taxon>
        <taxon>Bacillales</taxon>
        <taxon>Paenibacillaceae</taxon>
        <taxon>Paenibacillus</taxon>
    </lineage>
</organism>
<protein>
    <submittedName>
        <fullName evidence="2">DinB family protein</fullName>
    </submittedName>
</protein>
<evidence type="ECO:0000313" key="2">
    <source>
        <dbReference type="EMBL" id="NEW06284.1"/>
    </source>
</evidence>
<dbReference type="InterPro" id="IPR024775">
    <property type="entry name" value="DinB-like"/>
</dbReference>
<dbReference type="AlphaFoldDB" id="A0A6G3ZX53"/>
<comment type="caution">
    <text evidence="2">The sequence shown here is derived from an EMBL/GenBank/DDBJ whole genome shotgun (WGS) entry which is preliminary data.</text>
</comment>
<dbReference type="RefSeq" id="WP_163944821.1">
    <property type="nucleotide sequence ID" value="NZ_JAAIKC010000002.1"/>
</dbReference>
<reference evidence="2" key="1">
    <citation type="submission" date="2020-02" db="EMBL/GenBank/DDBJ databases">
        <authorList>
            <person name="Shen X.-R."/>
            <person name="Zhang Y.-X."/>
        </authorList>
    </citation>
    <scope>NUCLEOTIDE SEQUENCE</scope>
    <source>
        <strain evidence="2">SYP-B3998</strain>
    </source>
</reference>
<feature type="domain" description="DinB-like" evidence="1">
    <location>
        <begin position="35"/>
        <end position="166"/>
    </location>
</feature>
<name>A0A6G3ZX53_9BACL</name>
<dbReference type="EMBL" id="JAAIKC010000002">
    <property type="protein sequence ID" value="NEW06284.1"/>
    <property type="molecule type" value="Genomic_DNA"/>
</dbReference>
<sequence>MLQRPDSQEYASYYSTYTDLVPEGDYTSFLRNQLHVITTLYEQLSEERSEGRYAPGKWSLKEVLGHITDTERVMSYRMLRILRGDSTNLPGFDQDVFMANASFQHVSLLTLLDDFKAVRSATFSLLTTLTEETDWLRTGRVNDIAISARSLAYIIAGHAEHHIGVIQNKYL</sequence>
<dbReference type="Pfam" id="PF12867">
    <property type="entry name" value="DinB_2"/>
    <property type="match status" value="1"/>
</dbReference>
<proteinExistence type="predicted"/>